<dbReference type="EMBL" id="CAJNNV010011206">
    <property type="protein sequence ID" value="CAE8599516.1"/>
    <property type="molecule type" value="Genomic_DNA"/>
</dbReference>
<dbReference type="EMBL" id="CAJNNW010036138">
    <property type="protein sequence ID" value="CAE8732321.1"/>
    <property type="molecule type" value="Genomic_DNA"/>
</dbReference>
<proteinExistence type="predicted"/>
<dbReference type="AlphaFoldDB" id="A0A813G0B0"/>
<evidence type="ECO:0000313" key="1">
    <source>
        <dbReference type="EMBL" id="CAE8599516.1"/>
    </source>
</evidence>
<name>A0A813G0B0_POLGL</name>
<evidence type="ECO:0000313" key="2">
    <source>
        <dbReference type="EMBL" id="CAE8616100.1"/>
    </source>
</evidence>
<sequence>MEEAVVDSCVQKLSKRRPEIKLRKHGPFLYKIFSRVVRLEARARKGPKRPDLDGLELWVVDGPLRQPLVDYLEGSGRNEAWQDPRVIQSALHALPQANRVSFEEVFPMSRSEAMELAVLE</sequence>
<accession>A0A813G0B0</accession>
<dbReference type="EMBL" id="CAJNNV010025792">
    <property type="protein sequence ID" value="CAE8616100.1"/>
    <property type="molecule type" value="Genomic_DNA"/>
</dbReference>
<dbReference type="Proteomes" id="UP000654075">
    <property type="component" value="Unassembled WGS sequence"/>
</dbReference>
<gene>
    <name evidence="1" type="ORF">PGLA1383_LOCUS17863</name>
    <name evidence="2" type="ORF">PGLA1383_LOCUS33803</name>
    <name evidence="3" type="ORF">PGLA2088_LOCUS46349</name>
</gene>
<comment type="caution">
    <text evidence="2">The sequence shown here is derived from an EMBL/GenBank/DDBJ whole genome shotgun (WGS) entry which is preliminary data.</text>
</comment>
<evidence type="ECO:0000313" key="3">
    <source>
        <dbReference type="EMBL" id="CAE8732321.1"/>
    </source>
</evidence>
<keyword evidence="4" id="KW-1185">Reference proteome</keyword>
<feature type="non-terminal residue" evidence="2">
    <location>
        <position position="120"/>
    </location>
</feature>
<evidence type="ECO:0000313" key="4">
    <source>
        <dbReference type="Proteomes" id="UP000654075"/>
    </source>
</evidence>
<protein>
    <submittedName>
        <fullName evidence="2">Uncharacterized protein</fullName>
    </submittedName>
</protein>
<organism evidence="2 4">
    <name type="scientific">Polarella glacialis</name>
    <name type="common">Dinoflagellate</name>
    <dbReference type="NCBI Taxonomy" id="89957"/>
    <lineage>
        <taxon>Eukaryota</taxon>
        <taxon>Sar</taxon>
        <taxon>Alveolata</taxon>
        <taxon>Dinophyceae</taxon>
        <taxon>Suessiales</taxon>
        <taxon>Suessiaceae</taxon>
        <taxon>Polarella</taxon>
    </lineage>
</organism>
<dbReference type="Proteomes" id="UP000626109">
    <property type="component" value="Unassembled WGS sequence"/>
</dbReference>
<reference evidence="2" key="1">
    <citation type="submission" date="2021-02" db="EMBL/GenBank/DDBJ databases">
        <authorList>
            <person name="Dougan E. K."/>
            <person name="Rhodes N."/>
            <person name="Thang M."/>
            <person name="Chan C."/>
        </authorList>
    </citation>
    <scope>NUCLEOTIDE SEQUENCE</scope>
</reference>
<dbReference type="OrthoDB" id="436711at2759"/>